<feature type="region of interest" description="Disordered" evidence="1">
    <location>
        <begin position="798"/>
        <end position="905"/>
    </location>
</feature>
<sequence>MADLPLLHGGMDGEDDLIYYPPGQSGDFETEEAFAFPGASNLHSQFKDKLADQMQDPDDAEFQSPNDSPSLPLLKRGAPEKPYERDREDLTTTTRPSPSVGLQNDPLSPFDYSTQNTPAMHMPEDEEDKLHQMLPQPRKPQPTTFPQRSSGSQISESQERDTPSLSGANVQPAPSAVFPSQQRKSSTSSSIKAKEETIKEEEPPKQTAPQRRLVAPPRDENSVLAKNRDRTNVPAPTAIAQKTADREERRHSGSSQGKARAEQEDIHQGKEKETLRRRSSDLKPQVSAATAPSKPAPKRAPSKTEAASPSSPVRRATKTNSEKREEPPSPLAVSQRLFAAAQNRESKRKSKELSPERTQQQTLIEGPRRTTEDAKKISERLYNRAAANKERRQRQEESLQAERDRARQAGTGLSRGKSSAEVAATFEKLYKASVEKQRRVEEAQRRASEHEVAMLEALRRKGTTGDPAVDAERVKAAVERMHAEGRIRREKIEKRAAEQAAAQVEGLGSLHRKARESVDSASHGQLFEDLYADAKRRRQTQERRHKEVEEAQVETLHRIGVHWKEWVRKKVRESKVETGGAEKGTAGEQRKSSTEEADLEKEGEEEKDLNLSSEAQVEKSSEKKGPSASSSSSSSSPNQPTLPLSQPQPSASAAVAASSVHNHLFALAEEKRQKQEDRQRAKAEAEAMQLREVSVHREAQRGRDGTRFQKLYEDAEWRRFKLEERAAAKEAETERMLQEASVHRRLLTELQARVLRAEEEGESPTAILKEMRWDREERAEERKLAVIEEIRRAHRTGSSTLQFSHIILPDQRRPQQGRASIGTLDDSGGSLSSTGLVQEGDMDAHSVPLRENSKTLVQMSDDSENEEAEDEDEEEEDVQIVVTSGRTGGPGAAGDGTGPASPSWR</sequence>
<dbReference type="VEuPathDB" id="CryptoDB:Cvel_23083"/>
<feature type="region of interest" description="Disordered" evidence="1">
    <location>
        <begin position="532"/>
        <end position="555"/>
    </location>
</feature>
<feature type="compositionally biased region" description="Basic and acidic residues" evidence="1">
    <location>
        <begin position="616"/>
        <end position="625"/>
    </location>
</feature>
<feature type="compositionally biased region" description="Low complexity" evidence="1">
    <location>
        <begin position="626"/>
        <end position="659"/>
    </location>
</feature>
<proteinExistence type="predicted"/>
<evidence type="ECO:0000313" key="2">
    <source>
        <dbReference type="EMBL" id="CEM33188.1"/>
    </source>
</evidence>
<feature type="compositionally biased region" description="Acidic residues" evidence="1">
    <location>
        <begin position="595"/>
        <end position="607"/>
    </location>
</feature>
<feature type="region of interest" description="Disordered" evidence="1">
    <location>
        <begin position="572"/>
        <end position="704"/>
    </location>
</feature>
<feature type="compositionally biased region" description="Basic and acidic residues" evidence="1">
    <location>
        <begin position="217"/>
        <end position="231"/>
    </location>
</feature>
<feature type="compositionally biased region" description="Basic and acidic residues" evidence="1">
    <location>
        <begin position="539"/>
        <end position="549"/>
    </location>
</feature>
<feature type="compositionally biased region" description="Basic and acidic residues" evidence="1">
    <location>
        <begin position="366"/>
        <end position="407"/>
    </location>
</feature>
<feature type="compositionally biased region" description="Basic and acidic residues" evidence="1">
    <location>
        <begin position="693"/>
        <end position="704"/>
    </location>
</feature>
<dbReference type="EMBL" id="CDMZ01001478">
    <property type="protein sequence ID" value="CEM33188.1"/>
    <property type="molecule type" value="Genomic_DNA"/>
</dbReference>
<feature type="compositionally biased region" description="Basic and acidic residues" evidence="1">
    <location>
        <begin position="668"/>
        <end position="685"/>
    </location>
</feature>
<feature type="compositionally biased region" description="Basic and acidic residues" evidence="1">
    <location>
        <begin position="259"/>
        <end position="281"/>
    </location>
</feature>
<feature type="compositionally biased region" description="Low complexity" evidence="1">
    <location>
        <begin position="577"/>
        <end position="587"/>
    </location>
</feature>
<feature type="compositionally biased region" description="Polar residues" evidence="1">
    <location>
        <begin position="141"/>
        <end position="156"/>
    </location>
</feature>
<feature type="compositionally biased region" description="Acidic residues" evidence="1">
    <location>
        <begin position="861"/>
        <end position="878"/>
    </location>
</feature>
<dbReference type="AlphaFoldDB" id="A0A0G4GRL0"/>
<gene>
    <name evidence="2" type="ORF">Cvel_23083</name>
</gene>
<feature type="compositionally biased region" description="Basic and acidic residues" evidence="1">
    <location>
        <begin position="192"/>
        <end position="204"/>
    </location>
</feature>
<evidence type="ECO:0000256" key="1">
    <source>
        <dbReference type="SAM" id="MobiDB-lite"/>
    </source>
</evidence>
<accession>A0A0G4GRL0</accession>
<protein>
    <submittedName>
        <fullName evidence="2">Uncharacterized protein</fullName>
    </submittedName>
</protein>
<feature type="region of interest" description="Disordered" evidence="1">
    <location>
        <begin position="50"/>
        <end position="420"/>
    </location>
</feature>
<feature type="compositionally biased region" description="Gly residues" evidence="1">
    <location>
        <begin position="886"/>
        <end position="897"/>
    </location>
</feature>
<feature type="compositionally biased region" description="Polar residues" evidence="1">
    <location>
        <begin position="95"/>
        <end position="118"/>
    </location>
</feature>
<name>A0A0G4GRL0_9ALVE</name>
<organism evidence="2">
    <name type="scientific">Chromera velia CCMP2878</name>
    <dbReference type="NCBI Taxonomy" id="1169474"/>
    <lineage>
        <taxon>Eukaryota</taxon>
        <taxon>Sar</taxon>
        <taxon>Alveolata</taxon>
        <taxon>Colpodellida</taxon>
        <taxon>Chromeraceae</taxon>
        <taxon>Chromera</taxon>
    </lineage>
</organism>
<feature type="compositionally biased region" description="Basic and acidic residues" evidence="1">
    <location>
        <begin position="77"/>
        <end position="90"/>
    </location>
</feature>
<reference evidence="2" key="1">
    <citation type="submission" date="2014-11" db="EMBL/GenBank/DDBJ databases">
        <authorList>
            <person name="Otto D Thomas"/>
            <person name="Naeem Raeece"/>
        </authorList>
    </citation>
    <scope>NUCLEOTIDE SEQUENCE</scope>
</reference>
<feature type="compositionally biased region" description="Low complexity" evidence="1">
    <location>
        <begin position="822"/>
        <end position="836"/>
    </location>
</feature>